<organism evidence="1 2">
    <name type="scientific">Araneus ventricosus</name>
    <name type="common">Orbweaver spider</name>
    <name type="synonym">Epeira ventricosa</name>
    <dbReference type="NCBI Taxonomy" id="182803"/>
    <lineage>
        <taxon>Eukaryota</taxon>
        <taxon>Metazoa</taxon>
        <taxon>Ecdysozoa</taxon>
        <taxon>Arthropoda</taxon>
        <taxon>Chelicerata</taxon>
        <taxon>Arachnida</taxon>
        <taxon>Araneae</taxon>
        <taxon>Araneomorphae</taxon>
        <taxon>Entelegynae</taxon>
        <taxon>Araneoidea</taxon>
        <taxon>Araneidae</taxon>
        <taxon>Araneus</taxon>
    </lineage>
</organism>
<sequence>MNWNFLKGPQNGPNFRLDRPMSWLQKYKINAQISCLLTPLLPRQGPPIPQPCSKNGWKLGRHPSLHIVSQTVINPAFTFTADLSREAMDLDSEIKTQSLDHHILNIEQKKICIIFR</sequence>
<dbReference type="Proteomes" id="UP000499080">
    <property type="component" value="Unassembled WGS sequence"/>
</dbReference>
<proteinExistence type="predicted"/>
<accession>A0A4Y2KY48</accession>
<reference evidence="1 2" key="1">
    <citation type="journal article" date="2019" name="Sci. Rep.">
        <title>Orb-weaving spider Araneus ventricosus genome elucidates the spidroin gene catalogue.</title>
        <authorList>
            <person name="Kono N."/>
            <person name="Nakamura H."/>
            <person name="Ohtoshi R."/>
            <person name="Moran D.A.P."/>
            <person name="Shinohara A."/>
            <person name="Yoshida Y."/>
            <person name="Fujiwara M."/>
            <person name="Mori M."/>
            <person name="Tomita M."/>
            <person name="Arakawa K."/>
        </authorList>
    </citation>
    <scope>NUCLEOTIDE SEQUENCE [LARGE SCALE GENOMIC DNA]</scope>
</reference>
<dbReference type="EMBL" id="BGPR01005148">
    <property type="protein sequence ID" value="GBN07301.1"/>
    <property type="molecule type" value="Genomic_DNA"/>
</dbReference>
<keyword evidence="2" id="KW-1185">Reference proteome</keyword>
<protein>
    <submittedName>
        <fullName evidence="1">Uncharacterized protein</fullName>
    </submittedName>
</protein>
<gene>
    <name evidence="1" type="ORF">AVEN_202073_1</name>
</gene>
<evidence type="ECO:0000313" key="1">
    <source>
        <dbReference type="EMBL" id="GBN07301.1"/>
    </source>
</evidence>
<evidence type="ECO:0000313" key="2">
    <source>
        <dbReference type="Proteomes" id="UP000499080"/>
    </source>
</evidence>
<dbReference type="AlphaFoldDB" id="A0A4Y2KY48"/>
<name>A0A4Y2KY48_ARAVE</name>
<comment type="caution">
    <text evidence="1">The sequence shown here is derived from an EMBL/GenBank/DDBJ whole genome shotgun (WGS) entry which is preliminary data.</text>
</comment>